<dbReference type="SUPFAM" id="SSF54427">
    <property type="entry name" value="NTF2-like"/>
    <property type="match status" value="1"/>
</dbReference>
<evidence type="ECO:0000313" key="1">
    <source>
        <dbReference type="EMBL" id="MBL1079629.1"/>
    </source>
</evidence>
<organism evidence="1 2">
    <name type="scientific">Nocardia acididurans</name>
    <dbReference type="NCBI Taxonomy" id="2802282"/>
    <lineage>
        <taxon>Bacteria</taxon>
        <taxon>Bacillati</taxon>
        <taxon>Actinomycetota</taxon>
        <taxon>Actinomycetes</taxon>
        <taxon>Mycobacteriales</taxon>
        <taxon>Nocardiaceae</taxon>
        <taxon>Nocardia</taxon>
    </lineage>
</organism>
<dbReference type="EMBL" id="JAERRJ010000018">
    <property type="protein sequence ID" value="MBL1079629.1"/>
    <property type="molecule type" value="Genomic_DNA"/>
</dbReference>
<reference evidence="1 2" key="1">
    <citation type="submission" date="2021-01" db="EMBL/GenBank/DDBJ databases">
        <title>WGS of actinomycetes isolated from Thailand.</title>
        <authorList>
            <person name="Thawai C."/>
        </authorList>
    </citation>
    <scope>NUCLEOTIDE SEQUENCE [LARGE SCALE GENOMIC DNA]</scope>
    <source>
        <strain evidence="1 2">LPG 2</strain>
    </source>
</reference>
<name>A0ABS1MIX4_9NOCA</name>
<dbReference type="Gene3D" id="3.10.450.50">
    <property type="match status" value="1"/>
</dbReference>
<keyword evidence="2" id="KW-1185">Reference proteome</keyword>
<protein>
    <submittedName>
        <fullName evidence="1">Nuclear transport factor 2 family protein</fullName>
    </submittedName>
</protein>
<sequence>MFTDRQFHEALGKSRLAQPIPRILTNRAEPVEVLDEQALTAITTTWFAEYDEKIAFYAEHGFDIAWTLDWAKKYWWSWQSRDMTRNHELYTADLRYKDVTTLGATMIGLDAFVAYNFAFFDAIPDWRYDPIPGQSYLDIAPDGEVRMVVRYYGSGHLTGPLKLHPYDDTAAAIPGNGAFVQCTAVDRYHFNADHLMYEGETLYDLLDAVQTAGLLPAPASGSFTWLMRGAGLATRIATALNLTGRQR</sequence>
<accession>A0ABS1MIX4</accession>
<evidence type="ECO:0000313" key="2">
    <source>
        <dbReference type="Proteomes" id="UP000602198"/>
    </source>
</evidence>
<dbReference type="RefSeq" id="WP_201956748.1">
    <property type="nucleotide sequence ID" value="NZ_JAERRJ010000018.1"/>
</dbReference>
<dbReference type="InterPro" id="IPR032710">
    <property type="entry name" value="NTF2-like_dom_sf"/>
</dbReference>
<gene>
    <name evidence="1" type="ORF">JK358_35015</name>
</gene>
<proteinExistence type="predicted"/>
<comment type="caution">
    <text evidence="1">The sequence shown here is derived from an EMBL/GenBank/DDBJ whole genome shotgun (WGS) entry which is preliminary data.</text>
</comment>
<dbReference type="Proteomes" id="UP000602198">
    <property type="component" value="Unassembled WGS sequence"/>
</dbReference>